<keyword evidence="5" id="KW-0808">Transferase</keyword>
<dbReference type="GO" id="GO:0016301">
    <property type="term" value="F:kinase activity"/>
    <property type="evidence" value="ECO:0007669"/>
    <property type="project" value="UniProtKB-KW"/>
</dbReference>
<dbReference type="PRINTS" id="PR00344">
    <property type="entry name" value="BCTRLSENSOR"/>
</dbReference>
<comment type="catalytic activity">
    <reaction evidence="1">
        <text>ATP + protein L-histidine = ADP + protein N-phospho-L-histidine.</text>
        <dbReference type="EC" id="2.7.13.3"/>
    </reaction>
</comment>
<keyword evidence="8" id="KW-0812">Transmembrane</keyword>
<organism evidence="10 11">
    <name type="scientific">Clostridium hominis</name>
    <dbReference type="NCBI Taxonomy" id="2763036"/>
    <lineage>
        <taxon>Bacteria</taxon>
        <taxon>Bacillati</taxon>
        <taxon>Bacillota</taxon>
        <taxon>Clostridia</taxon>
        <taxon>Eubacteriales</taxon>
        <taxon>Clostridiaceae</taxon>
        <taxon>Clostridium</taxon>
    </lineage>
</organism>
<sequence>MRKKDIFFKTKRKVTVLSTVIVFLCLLIFAIITKTLYTSIVFSHIDKQLMDERNVYTNVLSRGIDGRDWRGIPKLPPNIIMVVQGGNGVALVNQNYYFDSENLPDFPENTEDKIVTFTSGDYTFRGIKFHFNDLKISLIINVDSEIQSVNQLMSSIVLSFIILIIIALILSYYLSSKIMKPVKEAYDKQVFFVQDASHEMRTPLAVIRGKLELLANKWGDTIDNNFDHISKMMSEVRGLEKLNSDLLLLSKEDVDGSVNITEFSLDEFITDVSEFYVDLAEIQEKSFDIIRKLDDNTKVNWDYNKIKRMIIILIENAFKYTKEDGNIQLIFEDLGKNIKVTVKDNGIGIKEEEQERIFDRFFRSADVRVKSISGSGIGLSLLKSIAKTLDIKVKLTSKIAEGTEFNLLIPRIIK</sequence>
<evidence type="ECO:0000313" key="10">
    <source>
        <dbReference type="EMBL" id="MBC5627689.1"/>
    </source>
</evidence>
<keyword evidence="8" id="KW-1133">Transmembrane helix</keyword>
<evidence type="ECO:0000256" key="8">
    <source>
        <dbReference type="SAM" id="Phobius"/>
    </source>
</evidence>
<dbReference type="Proteomes" id="UP000596929">
    <property type="component" value="Unassembled WGS sequence"/>
</dbReference>
<evidence type="ECO:0000256" key="2">
    <source>
        <dbReference type="ARBA" id="ARBA00004370"/>
    </source>
</evidence>
<dbReference type="InterPro" id="IPR003661">
    <property type="entry name" value="HisK_dim/P_dom"/>
</dbReference>
<dbReference type="InterPro" id="IPR050351">
    <property type="entry name" value="BphY/WalK/GraS-like"/>
</dbReference>
<evidence type="ECO:0000256" key="4">
    <source>
        <dbReference type="ARBA" id="ARBA00022553"/>
    </source>
</evidence>
<dbReference type="Gene3D" id="1.10.287.130">
    <property type="match status" value="1"/>
</dbReference>
<dbReference type="InterPro" id="IPR003594">
    <property type="entry name" value="HATPase_dom"/>
</dbReference>
<dbReference type="PROSITE" id="PS50109">
    <property type="entry name" value="HIS_KIN"/>
    <property type="match status" value="1"/>
</dbReference>
<comment type="subcellular location">
    <subcellularLocation>
        <location evidence="2">Membrane</location>
    </subcellularLocation>
</comment>
<evidence type="ECO:0000259" key="9">
    <source>
        <dbReference type="PROSITE" id="PS50109"/>
    </source>
</evidence>
<dbReference type="CDD" id="cd00082">
    <property type="entry name" value="HisKA"/>
    <property type="match status" value="1"/>
</dbReference>
<evidence type="ECO:0000313" key="11">
    <source>
        <dbReference type="Proteomes" id="UP000596929"/>
    </source>
</evidence>
<evidence type="ECO:0000256" key="3">
    <source>
        <dbReference type="ARBA" id="ARBA00012438"/>
    </source>
</evidence>
<dbReference type="InterPro" id="IPR005467">
    <property type="entry name" value="His_kinase_dom"/>
</dbReference>
<evidence type="ECO:0000256" key="5">
    <source>
        <dbReference type="ARBA" id="ARBA00022679"/>
    </source>
</evidence>
<comment type="caution">
    <text evidence="10">The sequence shown here is derived from an EMBL/GenBank/DDBJ whole genome shotgun (WGS) entry which is preliminary data.</text>
</comment>
<keyword evidence="4" id="KW-0597">Phosphoprotein</keyword>
<dbReference type="PANTHER" id="PTHR45453">
    <property type="entry name" value="PHOSPHATE REGULON SENSOR PROTEIN PHOR"/>
    <property type="match status" value="1"/>
</dbReference>
<evidence type="ECO:0000256" key="7">
    <source>
        <dbReference type="ARBA" id="ARBA00023012"/>
    </source>
</evidence>
<keyword evidence="6 10" id="KW-0418">Kinase</keyword>
<dbReference type="Gene3D" id="3.30.565.10">
    <property type="entry name" value="Histidine kinase-like ATPase, C-terminal domain"/>
    <property type="match status" value="1"/>
</dbReference>
<dbReference type="SMART" id="SM00387">
    <property type="entry name" value="HATPase_c"/>
    <property type="match status" value="1"/>
</dbReference>
<reference evidence="10 11" key="1">
    <citation type="submission" date="2020-08" db="EMBL/GenBank/DDBJ databases">
        <title>Genome public.</title>
        <authorList>
            <person name="Liu C."/>
            <person name="Sun Q."/>
        </authorList>
    </citation>
    <scope>NUCLEOTIDE SEQUENCE [LARGE SCALE GENOMIC DNA]</scope>
    <source>
        <strain evidence="10 11">NSJ-6</strain>
    </source>
</reference>
<keyword evidence="8" id="KW-0472">Membrane</keyword>
<gene>
    <name evidence="10" type="ORF">H8S20_02170</name>
</gene>
<keyword evidence="7" id="KW-0902">Two-component regulatory system</keyword>
<dbReference type="InterPro" id="IPR036097">
    <property type="entry name" value="HisK_dim/P_sf"/>
</dbReference>
<dbReference type="EC" id="2.7.13.3" evidence="3"/>
<dbReference type="InterPro" id="IPR036890">
    <property type="entry name" value="HATPase_C_sf"/>
</dbReference>
<feature type="transmembrane region" description="Helical" evidence="8">
    <location>
        <begin position="152"/>
        <end position="174"/>
    </location>
</feature>
<dbReference type="InterPro" id="IPR004358">
    <property type="entry name" value="Sig_transdc_His_kin-like_C"/>
</dbReference>
<dbReference type="PANTHER" id="PTHR45453:SF1">
    <property type="entry name" value="PHOSPHATE REGULON SENSOR PROTEIN PHOR"/>
    <property type="match status" value="1"/>
</dbReference>
<dbReference type="RefSeq" id="WP_032119685.1">
    <property type="nucleotide sequence ID" value="NZ_JACOOO010000004.1"/>
</dbReference>
<dbReference type="Pfam" id="PF00512">
    <property type="entry name" value="HisKA"/>
    <property type="match status" value="1"/>
</dbReference>
<dbReference type="EMBL" id="JACOOO010000004">
    <property type="protein sequence ID" value="MBC5627689.1"/>
    <property type="molecule type" value="Genomic_DNA"/>
</dbReference>
<name>A0ABR7D8H6_9CLOT</name>
<dbReference type="SUPFAM" id="SSF55874">
    <property type="entry name" value="ATPase domain of HSP90 chaperone/DNA topoisomerase II/histidine kinase"/>
    <property type="match status" value="1"/>
</dbReference>
<protein>
    <recommendedName>
        <fullName evidence="3">histidine kinase</fullName>
        <ecNumber evidence="3">2.7.13.3</ecNumber>
    </recommendedName>
</protein>
<evidence type="ECO:0000256" key="6">
    <source>
        <dbReference type="ARBA" id="ARBA00022777"/>
    </source>
</evidence>
<proteinExistence type="predicted"/>
<evidence type="ECO:0000256" key="1">
    <source>
        <dbReference type="ARBA" id="ARBA00000085"/>
    </source>
</evidence>
<feature type="domain" description="Histidine kinase" evidence="9">
    <location>
        <begin position="195"/>
        <end position="413"/>
    </location>
</feature>
<dbReference type="SUPFAM" id="SSF47384">
    <property type="entry name" value="Homodimeric domain of signal transducing histidine kinase"/>
    <property type="match status" value="1"/>
</dbReference>
<accession>A0ABR7D8H6</accession>
<dbReference type="SMART" id="SM00388">
    <property type="entry name" value="HisKA"/>
    <property type="match status" value="1"/>
</dbReference>
<keyword evidence="11" id="KW-1185">Reference proteome</keyword>
<dbReference type="Pfam" id="PF02518">
    <property type="entry name" value="HATPase_c"/>
    <property type="match status" value="1"/>
</dbReference>